<dbReference type="InterPro" id="IPR010496">
    <property type="entry name" value="AL/BT2_dom"/>
</dbReference>
<keyword evidence="4" id="KW-1185">Reference proteome</keyword>
<comment type="caution">
    <text evidence="3">The sequence shown here is derived from an EMBL/GenBank/DDBJ whole genome shotgun (WGS) entry which is preliminary data.</text>
</comment>
<evidence type="ECO:0000313" key="3">
    <source>
        <dbReference type="EMBL" id="RBP42562.1"/>
    </source>
</evidence>
<evidence type="ECO:0000256" key="1">
    <source>
        <dbReference type="SAM" id="SignalP"/>
    </source>
</evidence>
<proteinExistence type="predicted"/>
<dbReference type="AlphaFoldDB" id="A0A366HIS4"/>
<dbReference type="EMBL" id="QNRR01000006">
    <property type="protein sequence ID" value="RBP42562.1"/>
    <property type="molecule type" value="Genomic_DNA"/>
</dbReference>
<reference evidence="3 4" key="1">
    <citation type="submission" date="2018-06" db="EMBL/GenBank/DDBJ databases">
        <title>Genomic Encyclopedia of Type Strains, Phase IV (KMG-IV): sequencing the most valuable type-strain genomes for metagenomic binning, comparative biology and taxonomic classification.</title>
        <authorList>
            <person name="Goeker M."/>
        </authorList>
    </citation>
    <scope>NUCLEOTIDE SEQUENCE [LARGE SCALE GENOMIC DNA]</scope>
    <source>
        <strain evidence="3 4">DSM 25532</strain>
    </source>
</reference>
<protein>
    <submittedName>
        <fullName evidence="3">Uncharacterized protein DUF1080</fullName>
    </submittedName>
</protein>
<dbReference type="Pfam" id="PF06439">
    <property type="entry name" value="3keto-disac_hyd"/>
    <property type="match status" value="1"/>
</dbReference>
<keyword evidence="1" id="KW-0732">Signal</keyword>
<organism evidence="3 4">
    <name type="scientific">Roseimicrobium gellanilyticum</name>
    <dbReference type="NCBI Taxonomy" id="748857"/>
    <lineage>
        <taxon>Bacteria</taxon>
        <taxon>Pseudomonadati</taxon>
        <taxon>Verrucomicrobiota</taxon>
        <taxon>Verrucomicrobiia</taxon>
        <taxon>Verrucomicrobiales</taxon>
        <taxon>Verrucomicrobiaceae</taxon>
        <taxon>Roseimicrobium</taxon>
    </lineage>
</organism>
<dbReference type="Proteomes" id="UP000253426">
    <property type="component" value="Unassembled WGS sequence"/>
</dbReference>
<gene>
    <name evidence="3" type="ORF">DES53_106271</name>
</gene>
<dbReference type="GO" id="GO:0016787">
    <property type="term" value="F:hydrolase activity"/>
    <property type="evidence" value="ECO:0007669"/>
    <property type="project" value="InterPro"/>
</dbReference>
<feature type="signal peptide" evidence="1">
    <location>
        <begin position="1"/>
        <end position="19"/>
    </location>
</feature>
<dbReference type="RefSeq" id="WP_113959681.1">
    <property type="nucleotide sequence ID" value="NZ_QNRR01000006.1"/>
</dbReference>
<dbReference type="Gene3D" id="2.60.120.560">
    <property type="entry name" value="Exo-inulinase, domain 1"/>
    <property type="match status" value="1"/>
</dbReference>
<feature type="chain" id="PRO_5016728802" evidence="1">
    <location>
        <begin position="20"/>
        <end position="212"/>
    </location>
</feature>
<dbReference type="OrthoDB" id="53343at2"/>
<accession>A0A366HIS4</accession>
<evidence type="ECO:0000313" key="4">
    <source>
        <dbReference type="Proteomes" id="UP000253426"/>
    </source>
</evidence>
<sequence length="212" mass="23676">MKFKTTLCALLLCSSVAVAEEGFVDLFNGKNLDGWFVEPANPAVWTVKKGELARSPQSSYLWTKETYGDFILEMEFKVTPGCNSGLFFRTDPKNPVQGGFEIQIMDSFGKEAGKHDCGALYDAKAPAVNAVKKAGEWNTFRLELKGPKLVCLINGQKVQDLSLEDWTTAEKNPDGSPNKFKTALKDQPRTGHLGFQDHGHDVWYRNIKIKKQ</sequence>
<feature type="domain" description="3-keto-alpha-glucoside-1,2-lyase/3-keto-2-hydroxy-glucal hydratase" evidence="2">
    <location>
        <begin position="22"/>
        <end position="210"/>
    </location>
</feature>
<evidence type="ECO:0000259" key="2">
    <source>
        <dbReference type="Pfam" id="PF06439"/>
    </source>
</evidence>
<name>A0A366HIS4_9BACT</name>